<keyword evidence="1" id="KW-0677">Repeat</keyword>
<dbReference type="AlphaFoldDB" id="A0A2Z4GG32"/>
<feature type="repeat" description="ANK" evidence="3">
    <location>
        <begin position="382"/>
        <end position="414"/>
    </location>
</feature>
<dbReference type="Gene3D" id="1.25.40.20">
    <property type="entry name" value="Ankyrin repeat-containing domain"/>
    <property type="match status" value="1"/>
</dbReference>
<dbReference type="RefSeq" id="WP_111373373.1">
    <property type="nucleotide sequence ID" value="NZ_CP029480.1"/>
</dbReference>
<accession>A0A2Z4GG32</accession>
<gene>
    <name evidence="6" type="ORF">DJ013_18265</name>
</gene>
<feature type="repeat" description="ANK" evidence="3">
    <location>
        <begin position="415"/>
        <end position="447"/>
    </location>
</feature>
<dbReference type="PANTHER" id="PTHR24198:SF165">
    <property type="entry name" value="ANKYRIN REPEAT-CONTAINING PROTEIN-RELATED"/>
    <property type="match status" value="1"/>
</dbReference>
<feature type="repeat" description="ANK" evidence="3">
    <location>
        <begin position="448"/>
        <end position="474"/>
    </location>
</feature>
<dbReference type="InterPro" id="IPR008756">
    <property type="entry name" value="Peptidase_M56"/>
</dbReference>
<evidence type="ECO:0000256" key="1">
    <source>
        <dbReference type="ARBA" id="ARBA00022737"/>
    </source>
</evidence>
<dbReference type="PROSITE" id="PS50297">
    <property type="entry name" value="ANK_REP_REGION"/>
    <property type="match status" value="3"/>
</dbReference>
<feature type="transmembrane region" description="Helical" evidence="4">
    <location>
        <begin position="34"/>
        <end position="51"/>
    </location>
</feature>
<protein>
    <recommendedName>
        <fullName evidence="5">Peptidase M56 domain-containing protein</fullName>
    </recommendedName>
</protein>
<feature type="transmembrane region" description="Helical" evidence="4">
    <location>
        <begin position="112"/>
        <end position="134"/>
    </location>
</feature>
<dbReference type="SUPFAM" id="SSF48403">
    <property type="entry name" value="Ankyrin repeat"/>
    <property type="match status" value="1"/>
</dbReference>
<dbReference type="PROSITE" id="PS50088">
    <property type="entry name" value="ANK_REPEAT"/>
    <property type="match status" value="3"/>
</dbReference>
<dbReference type="InterPro" id="IPR036770">
    <property type="entry name" value="Ankyrin_rpt-contain_sf"/>
</dbReference>
<organism evidence="6 7">
    <name type="scientific">Arcticibacterium luteifluviistationis</name>
    <dbReference type="NCBI Taxonomy" id="1784714"/>
    <lineage>
        <taxon>Bacteria</taxon>
        <taxon>Pseudomonadati</taxon>
        <taxon>Bacteroidota</taxon>
        <taxon>Cytophagia</taxon>
        <taxon>Cytophagales</taxon>
        <taxon>Leadbetterellaceae</taxon>
        <taxon>Arcticibacterium</taxon>
    </lineage>
</organism>
<evidence type="ECO:0000313" key="6">
    <source>
        <dbReference type="EMBL" id="AWW00006.1"/>
    </source>
</evidence>
<name>A0A2Z4GG32_9BACT</name>
<sequence length="506" mass="57946">MLVILLKASFILAVLLVFYKLFLEKESFFSTNRVYLLASLALAFTLPYIVLPKMVNQQGLVSELIERVDTKPSAVAPIEKIEALPNTESTSKAESEVQTVSTQRTLADWLVLIYYFGVAIFFLNFISQVISILLKVWKSHDKIEDEHAIIINTPLVQEPCSFFHYIFINPESYDFETYEQILKHEKIHVSKRHSFDLLFSELAVMVLWFNPLVWLWRKEVEKNIEYQTDDLLLERKAVKRNSYQMNLLKVATYTGPLTITTNYNQSLLKQRIMKMNTKKSNNQSYWKYAFIAPLLFATLLLTNNPVETFAQEKISQNNAEPTKESTSVANRADAEPENIRDFVFSTKGCRNLLRAVKSEKVEDIRTYLKNQDPDCTYTGDGEPRSPLVAAARKGNYEIGKMILEAGGDVEYHFSRDESPLMAVSRSGNIELAHLLLEYGADVNKESRGDGTALIYAVRNNRYEIAELLLEAGADPYQNVPGDEYAMFHARSSGNKKMINLLKKYEK</sequence>
<keyword evidence="2 3" id="KW-0040">ANK repeat</keyword>
<feature type="transmembrane region" description="Helical" evidence="4">
    <location>
        <begin position="285"/>
        <end position="302"/>
    </location>
</feature>
<feature type="transmembrane region" description="Helical" evidence="4">
    <location>
        <begin position="6"/>
        <end position="22"/>
    </location>
</feature>
<dbReference type="KEGG" id="als:DJ013_18265"/>
<evidence type="ECO:0000313" key="7">
    <source>
        <dbReference type="Proteomes" id="UP000249873"/>
    </source>
</evidence>
<evidence type="ECO:0000256" key="4">
    <source>
        <dbReference type="SAM" id="Phobius"/>
    </source>
</evidence>
<keyword evidence="4" id="KW-1133">Transmembrane helix</keyword>
<dbReference type="OrthoDB" id="1522859at2"/>
<keyword evidence="4" id="KW-0812">Transmembrane</keyword>
<keyword evidence="7" id="KW-1185">Reference proteome</keyword>
<dbReference type="InterPro" id="IPR002110">
    <property type="entry name" value="Ankyrin_rpt"/>
</dbReference>
<dbReference type="PANTHER" id="PTHR24198">
    <property type="entry name" value="ANKYRIN REPEAT AND PROTEIN KINASE DOMAIN-CONTAINING PROTEIN"/>
    <property type="match status" value="1"/>
</dbReference>
<evidence type="ECO:0000256" key="3">
    <source>
        <dbReference type="PROSITE-ProRule" id="PRU00023"/>
    </source>
</evidence>
<dbReference type="Proteomes" id="UP000249873">
    <property type="component" value="Chromosome"/>
</dbReference>
<evidence type="ECO:0000259" key="5">
    <source>
        <dbReference type="Pfam" id="PF05569"/>
    </source>
</evidence>
<feature type="domain" description="Peptidase M56" evidence="5">
    <location>
        <begin position="29"/>
        <end position="273"/>
    </location>
</feature>
<keyword evidence="4" id="KW-0472">Membrane</keyword>
<dbReference type="EMBL" id="CP029480">
    <property type="protein sequence ID" value="AWW00006.1"/>
    <property type="molecule type" value="Genomic_DNA"/>
</dbReference>
<feature type="transmembrane region" description="Helical" evidence="4">
    <location>
        <begin position="195"/>
        <end position="216"/>
    </location>
</feature>
<dbReference type="SMART" id="SM00248">
    <property type="entry name" value="ANK"/>
    <property type="match status" value="3"/>
</dbReference>
<evidence type="ECO:0000256" key="2">
    <source>
        <dbReference type="ARBA" id="ARBA00023043"/>
    </source>
</evidence>
<dbReference type="Pfam" id="PF05569">
    <property type="entry name" value="Peptidase_M56"/>
    <property type="match status" value="1"/>
</dbReference>
<proteinExistence type="predicted"/>
<reference evidence="6 7" key="1">
    <citation type="submission" date="2018-05" db="EMBL/GenBank/DDBJ databases">
        <title>Complete genome sequence of Arcticibacterium luteifluviistationis SM1504T, a cytophagaceae bacterium isolated from Arctic surface seawater.</title>
        <authorList>
            <person name="Li Y."/>
            <person name="Qin Q.-L."/>
        </authorList>
    </citation>
    <scope>NUCLEOTIDE SEQUENCE [LARGE SCALE GENOMIC DNA]</scope>
    <source>
        <strain evidence="6 7">SM1504</strain>
    </source>
</reference>
<dbReference type="Pfam" id="PF12796">
    <property type="entry name" value="Ank_2"/>
    <property type="match status" value="1"/>
</dbReference>